<reference evidence="1 2" key="1">
    <citation type="submission" date="2014-02" db="EMBL/GenBank/DDBJ databases">
        <title>Expanding our view of genomic diversity in Candidatus Accumulibacter clades.</title>
        <authorList>
            <person name="Skennerton C.T."/>
            <person name="Barr J.J."/>
            <person name="Slater F.R."/>
            <person name="Bond P.L."/>
            <person name="Tyson G.W."/>
        </authorList>
    </citation>
    <scope>NUCLEOTIDE SEQUENCE [LARGE SCALE GENOMIC DNA]</scope>
    <source>
        <strain evidence="2">BA-92</strain>
    </source>
</reference>
<protein>
    <submittedName>
        <fullName evidence="1">Uncharacterized protein</fullName>
    </submittedName>
</protein>
<evidence type="ECO:0000313" key="1">
    <source>
        <dbReference type="EMBL" id="EXI81054.1"/>
    </source>
</evidence>
<gene>
    <name evidence="1" type="ORF">AW10_01397</name>
</gene>
<accession>A0A011QQA6</accession>
<dbReference type="Proteomes" id="UP000021816">
    <property type="component" value="Unassembled WGS sequence"/>
</dbReference>
<organism evidence="1 2">
    <name type="scientific">Candidatus Accumulibacter appositus</name>
    <dbReference type="NCBI Taxonomy" id="1454003"/>
    <lineage>
        <taxon>Bacteria</taxon>
        <taxon>Pseudomonadati</taxon>
        <taxon>Pseudomonadota</taxon>
        <taxon>Betaproteobacteria</taxon>
        <taxon>Candidatus Accumulibacter</taxon>
    </lineage>
</organism>
<dbReference type="AlphaFoldDB" id="A0A011QQA6"/>
<comment type="caution">
    <text evidence="1">The sequence shown here is derived from an EMBL/GenBank/DDBJ whole genome shotgun (WGS) entry which is preliminary data.</text>
</comment>
<dbReference type="STRING" id="1454003.AW10_01397"/>
<evidence type="ECO:0000313" key="2">
    <source>
        <dbReference type="Proteomes" id="UP000021816"/>
    </source>
</evidence>
<dbReference type="PATRIC" id="fig|1454003.3.peg.1438"/>
<sequence length="138" mass="15009">MSWKAASPSPATERGLRVALIFALAAERLSVYYAHGQWLKEAQGASLAADWLARSQRCLPLAERRQLSALSEQLARQIADTLSRQAGLHTAQEMLEALDANYESEIGRALMVECERLLDGAVADQAAFQGKGNTLQAP</sequence>
<proteinExistence type="predicted"/>
<name>A0A011QQA6_9PROT</name>
<dbReference type="EMBL" id="JEMX01000027">
    <property type="protein sequence ID" value="EXI81054.1"/>
    <property type="molecule type" value="Genomic_DNA"/>
</dbReference>